<evidence type="ECO:0000313" key="6">
    <source>
        <dbReference type="EnsemblMetazoa" id="XP_011405965.1"/>
    </source>
</evidence>
<dbReference type="GeneID" id="100632253"/>
<dbReference type="Gene3D" id="2.30.29.30">
    <property type="entry name" value="Pleckstrin-homology domain (PH domain)/Phosphotyrosine-binding domain (PTB)"/>
    <property type="match status" value="1"/>
</dbReference>
<dbReference type="InterPro" id="IPR001849">
    <property type="entry name" value="PH_domain"/>
</dbReference>
<evidence type="ECO:0000259" key="4">
    <source>
        <dbReference type="PROSITE" id="PS50004"/>
    </source>
</evidence>
<dbReference type="RefSeq" id="XP_011405965.1">
    <property type="nucleotide sequence ID" value="XM_011407663.2"/>
</dbReference>
<feature type="domain" description="C2" evidence="4">
    <location>
        <begin position="7"/>
        <end position="120"/>
    </location>
</feature>
<dbReference type="PANTHER" id="PTHR10194:SF144">
    <property type="entry name" value="RASGAP-ACTIVATING-LIKE PROTEIN 1"/>
    <property type="match status" value="1"/>
</dbReference>
<keyword evidence="7" id="KW-1185">Reference proteome</keyword>
<dbReference type="GO" id="GO:0005096">
    <property type="term" value="F:GTPase activator activity"/>
    <property type="evidence" value="ECO:0007669"/>
    <property type="project" value="UniProtKB-KW"/>
</dbReference>
<evidence type="ECO:0000313" key="7">
    <source>
        <dbReference type="Proteomes" id="UP000007879"/>
    </source>
</evidence>
<dbReference type="AlphaFoldDB" id="A0AAN0IPC9"/>
<dbReference type="Gene3D" id="2.60.40.150">
    <property type="entry name" value="C2 domain"/>
    <property type="match status" value="2"/>
</dbReference>
<dbReference type="SMART" id="SM00239">
    <property type="entry name" value="C2"/>
    <property type="match status" value="2"/>
</dbReference>
<sequence length="835" mass="94587">MESKKRVVSNYRSSIIGPPVFQYTSIYAKISEAKNLASGLRDVYCYIKVDNEAIARTASVFNSSEPFWGEEYRLHVPLEYQYVSVYLYDHDTLGVKVPIGKVRLDRDSIMGSPRGLDSWFPLKPISKDDEIQGELLAEIMIDEYSDEMFRGVITLVEARDLAVRDINSKVDPYAVINYKGKELNTPTLKKTRFPRWNKTYELPINRPLEEFDNRTVRITIYDSAKFHHDAFLGEVIIDLAELFLGQRYKTWYRLQQQDKETSAAMPSGGAKKDGKKEKDLGSLRLKVQCHEERILDSQLYSPFVQLMISAVESPGPEGSPLLIMLEEVMTMDRNSLAQTLVRFYIAHNAILPLFDCLISREVENVSLSNVTTLFRGNSLASKCLDQFMKVVALPYLHETLKPVIDTIFNDKKLVELDPDQLKTRSSSTSKLIDTSVAQLTGYIQIATESIFESVERCPQVLRQSMRLLWDRVIVKFPDGDTPYSSVTGFIFLRFFVPAILSPKLFALREEHADQRAERTLKLTAKLIQTMGNLQTAVDAKEQFMSPMATLLKEGVDKVKTYINQLIDVQIVMNTPSATPVEVLSDGLGYLQHVVLNSGVLWKRVTSGTSGAVGSLLYRKRFFELTNIAFTYFPTEKKTGEAKSYPVQWIRVVEKLDEAAFSRKHMFQIVIVPVGPSTAFSPSETVLYLQAADVNEQNRWVSAIRKACLCNREMSPVHHTGVYLPRKKEWSCCRATAPAEPGCCPCHRGITIGDWRDPLDPYLDAQVLYSQYQQGRETLTKNYSAPAESENPENPDVPPPRPAKPGSDEARMQAAYGRLAEVLDELSYHHSQVPNV</sequence>
<reference evidence="7" key="1">
    <citation type="journal article" date="2010" name="Nature">
        <title>The Amphimedon queenslandica genome and the evolution of animal complexity.</title>
        <authorList>
            <person name="Srivastava M."/>
            <person name="Simakov O."/>
            <person name="Chapman J."/>
            <person name="Fahey B."/>
            <person name="Gauthier M.E."/>
            <person name="Mitros T."/>
            <person name="Richards G.S."/>
            <person name="Conaco C."/>
            <person name="Dacre M."/>
            <person name="Hellsten U."/>
            <person name="Larroux C."/>
            <person name="Putnam N.H."/>
            <person name="Stanke M."/>
            <person name="Adamska M."/>
            <person name="Darling A."/>
            <person name="Degnan S.M."/>
            <person name="Oakley T.H."/>
            <person name="Plachetzki D.C."/>
            <person name="Zhai Y."/>
            <person name="Adamski M."/>
            <person name="Calcino A."/>
            <person name="Cummins S.F."/>
            <person name="Goodstein D.M."/>
            <person name="Harris C."/>
            <person name="Jackson D.J."/>
            <person name="Leys S.P."/>
            <person name="Shu S."/>
            <person name="Woodcroft B.J."/>
            <person name="Vervoort M."/>
            <person name="Kosik K.S."/>
            <person name="Manning G."/>
            <person name="Degnan B.M."/>
            <person name="Rokhsar D.S."/>
        </authorList>
    </citation>
    <scope>NUCLEOTIDE SEQUENCE [LARGE SCALE GENOMIC DNA]</scope>
</reference>
<dbReference type="PANTHER" id="PTHR10194">
    <property type="entry name" value="RAS GTPASE-ACTIVATING PROTEINS"/>
    <property type="match status" value="1"/>
</dbReference>
<dbReference type="InterPro" id="IPR001936">
    <property type="entry name" value="RasGAP_dom"/>
</dbReference>
<evidence type="ECO:0008006" key="8">
    <source>
        <dbReference type="Google" id="ProtNLM"/>
    </source>
</evidence>
<dbReference type="PROSITE" id="PS50004">
    <property type="entry name" value="C2"/>
    <property type="match status" value="2"/>
</dbReference>
<dbReference type="InterPro" id="IPR035892">
    <property type="entry name" value="C2_domain_sf"/>
</dbReference>
<reference evidence="6" key="2">
    <citation type="submission" date="2024-06" db="UniProtKB">
        <authorList>
            <consortium name="EnsemblMetazoa"/>
        </authorList>
    </citation>
    <scope>IDENTIFICATION</scope>
</reference>
<dbReference type="CDD" id="cd05128">
    <property type="entry name" value="RasGAP_GAP1_like"/>
    <property type="match status" value="1"/>
</dbReference>
<feature type="domain" description="PH" evidence="3">
    <location>
        <begin position="593"/>
        <end position="708"/>
    </location>
</feature>
<evidence type="ECO:0000256" key="1">
    <source>
        <dbReference type="ARBA" id="ARBA00022468"/>
    </source>
</evidence>
<dbReference type="SUPFAM" id="SSF50729">
    <property type="entry name" value="PH domain-like"/>
    <property type="match status" value="1"/>
</dbReference>
<dbReference type="SMART" id="SM00323">
    <property type="entry name" value="RasGAP"/>
    <property type="match status" value="1"/>
</dbReference>
<feature type="domain" description="Ras-GAP" evidence="5">
    <location>
        <begin position="332"/>
        <end position="532"/>
    </location>
</feature>
<feature type="region of interest" description="Disordered" evidence="2">
    <location>
        <begin position="783"/>
        <end position="812"/>
    </location>
</feature>
<dbReference type="Proteomes" id="UP000007879">
    <property type="component" value="Unassembled WGS sequence"/>
</dbReference>
<dbReference type="Pfam" id="PF00169">
    <property type="entry name" value="PH"/>
    <property type="match status" value="1"/>
</dbReference>
<dbReference type="SUPFAM" id="SSF49562">
    <property type="entry name" value="C2 domain (Calcium/lipid-binding domain, CaLB)"/>
    <property type="match status" value="2"/>
</dbReference>
<dbReference type="KEGG" id="aqu:100632253"/>
<dbReference type="InterPro" id="IPR039360">
    <property type="entry name" value="Ras_GTPase"/>
</dbReference>
<name>A0AAN0IPC9_AMPQE</name>
<evidence type="ECO:0000259" key="5">
    <source>
        <dbReference type="PROSITE" id="PS50018"/>
    </source>
</evidence>
<dbReference type="SUPFAM" id="SSF48350">
    <property type="entry name" value="GTPase activation domain, GAP"/>
    <property type="match status" value="1"/>
</dbReference>
<dbReference type="Gene3D" id="1.10.506.10">
    <property type="entry name" value="GTPase Activation - p120gap, domain 1"/>
    <property type="match status" value="2"/>
</dbReference>
<keyword evidence="1" id="KW-0343">GTPase activation</keyword>
<dbReference type="InterPro" id="IPR000008">
    <property type="entry name" value="C2_dom"/>
</dbReference>
<dbReference type="EnsemblMetazoa" id="XM_011407663.2">
    <property type="protein sequence ID" value="XP_011405965.1"/>
    <property type="gene ID" value="LOC100632253"/>
</dbReference>
<protein>
    <recommendedName>
        <fullName evidence="8">Ras GTPase-activating protein</fullName>
    </recommendedName>
</protein>
<organism evidence="6 7">
    <name type="scientific">Amphimedon queenslandica</name>
    <name type="common">Sponge</name>
    <dbReference type="NCBI Taxonomy" id="400682"/>
    <lineage>
        <taxon>Eukaryota</taxon>
        <taxon>Metazoa</taxon>
        <taxon>Porifera</taxon>
        <taxon>Demospongiae</taxon>
        <taxon>Heteroscleromorpha</taxon>
        <taxon>Haplosclerida</taxon>
        <taxon>Niphatidae</taxon>
        <taxon>Amphimedon</taxon>
    </lineage>
</organism>
<dbReference type="Pfam" id="PF00168">
    <property type="entry name" value="C2"/>
    <property type="match status" value="2"/>
</dbReference>
<dbReference type="Pfam" id="PF00616">
    <property type="entry name" value="RasGAP"/>
    <property type="match status" value="1"/>
</dbReference>
<evidence type="ECO:0000256" key="2">
    <source>
        <dbReference type="SAM" id="MobiDB-lite"/>
    </source>
</evidence>
<dbReference type="PROSITE" id="PS50003">
    <property type="entry name" value="PH_DOMAIN"/>
    <property type="match status" value="1"/>
</dbReference>
<dbReference type="InterPro" id="IPR011993">
    <property type="entry name" value="PH-like_dom_sf"/>
</dbReference>
<dbReference type="SMART" id="SM00233">
    <property type="entry name" value="PH"/>
    <property type="match status" value="1"/>
</dbReference>
<dbReference type="CDD" id="cd01244">
    <property type="entry name" value="PH_GAP1-like"/>
    <property type="match status" value="1"/>
</dbReference>
<evidence type="ECO:0000259" key="3">
    <source>
        <dbReference type="PROSITE" id="PS50003"/>
    </source>
</evidence>
<dbReference type="InterPro" id="IPR008936">
    <property type="entry name" value="Rho_GTPase_activation_prot"/>
</dbReference>
<proteinExistence type="predicted"/>
<feature type="domain" description="C2" evidence="4">
    <location>
        <begin position="131"/>
        <end position="252"/>
    </location>
</feature>
<dbReference type="PROSITE" id="PS50018">
    <property type="entry name" value="RAS_GTPASE_ACTIV_2"/>
    <property type="match status" value="1"/>
</dbReference>
<accession>A0AAN0IPC9</accession>